<evidence type="ECO:0000256" key="6">
    <source>
        <dbReference type="ARBA" id="ARBA00022723"/>
    </source>
</evidence>
<keyword evidence="5 13" id="KW-0812">Transmembrane</keyword>
<name>A0A218VUM0_PUNGR</name>
<dbReference type="SUPFAM" id="SSF57850">
    <property type="entry name" value="RING/U-box"/>
    <property type="match status" value="1"/>
</dbReference>
<evidence type="ECO:0000256" key="11">
    <source>
        <dbReference type="ARBA" id="ARBA00023136"/>
    </source>
</evidence>
<reference evidence="16" key="1">
    <citation type="journal article" date="2017" name="Plant J.">
        <title>The pomegranate (Punica granatum L.) genome and the genomics of punicalagin biosynthesis.</title>
        <authorList>
            <person name="Qin G."/>
            <person name="Xu C."/>
            <person name="Ming R."/>
            <person name="Tang H."/>
            <person name="Guyot R."/>
            <person name="Kramer E.M."/>
            <person name="Hu Y."/>
            <person name="Yi X."/>
            <person name="Qi Y."/>
            <person name="Xu X."/>
            <person name="Gao Z."/>
            <person name="Pan H."/>
            <person name="Jian J."/>
            <person name="Tian Y."/>
            <person name="Yue Z."/>
            <person name="Xu Y."/>
        </authorList>
    </citation>
    <scope>NUCLEOTIDE SEQUENCE [LARGE SCALE GENOMIC DNA]</scope>
    <source>
        <strain evidence="16">cv. Dabenzi</strain>
    </source>
</reference>
<dbReference type="PANTHER" id="PTHR45977:SF42">
    <property type="entry name" value="RING_U-BOX SUPERFAMILY PROTEIN"/>
    <property type="match status" value="1"/>
</dbReference>
<reference evidence="15" key="2">
    <citation type="submission" date="2017-06" db="EMBL/GenBank/DDBJ databases">
        <title>The pomegranate genome and the genomics of punicalagin biosynthesis.</title>
        <authorList>
            <person name="Xu C."/>
        </authorList>
    </citation>
    <scope>NUCLEOTIDE SEQUENCE [LARGE SCALE GENOMIC DNA]</scope>
    <source>
        <tissue evidence="15">Fresh leaf</tissue>
    </source>
</reference>
<keyword evidence="7 12" id="KW-0863">Zinc-finger</keyword>
<keyword evidence="9" id="KW-0862">Zinc</keyword>
<reference evidence="17" key="3">
    <citation type="journal article" date="2020" name="Plant Biotechnol. J.">
        <title>The pomegranate (Punica granatum L.) draft genome dissects genetic divergence between soft- and hard-seeded cultivars.</title>
        <authorList>
            <person name="Luo X."/>
            <person name="Li H."/>
            <person name="Wu Z."/>
            <person name="Yao W."/>
            <person name="Zhao P."/>
            <person name="Cao D."/>
            <person name="Yu H."/>
            <person name="Li K."/>
            <person name="Poudel K."/>
            <person name="Zhao D."/>
            <person name="Zhang F."/>
            <person name="Xia X."/>
            <person name="Chen L."/>
            <person name="Wang Q."/>
            <person name="Jing D."/>
            <person name="Cao S."/>
        </authorList>
    </citation>
    <scope>NUCLEOTIDE SEQUENCE [LARGE SCALE GENOMIC DNA]</scope>
</reference>
<dbReference type="Gene3D" id="3.30.40.10">
    <property type="entry name" value="Zinc/RING finger domain, C3HC4 (zinc finger)"/>
    <property type="match status" value="1"/>
</dbReference>
<evidence type="ECO:0000313" key="17">
    <source>
        <dbReference type="Proteomes" id="UP000515151"/>
    </source>
</evidence>
<feature type="domain" description="RING-type" evidence="14">
    <location>
        <begin position="340"/>
        <end position="381"/>
    </location>
</feature>
<dbReference type="AlphaFoldDB" id="A0A218VUM0"/>
<keyword evidence="10 13" id="KW-1133">Transmembrane helix</keyword>
<feature type="transmembrane region" description="Helical" evidence="13">
    <location>
        <begin position="207"/>
        <end position="225"/>
    </location>
</feature>
<feature type="transmembrane region" description="Helical" evidence="13">
    <location>
        <begin position="91"/>
        <end position="112"/>
    </location>
</feature>
<dbReference type="Proteomes" id="UP000515151">
    <property type="component" value="Chromosome 1"/>
</dbReference>
<evidence type="ECO:0000313" key="15">
    <source>
        <dbReference type="EMBL" id="OWM64195.1"/>
    </source>
</evidence>
<dbReference type="GO" id="GO:0061630">
    <property type="term" value="F:ubiquitin protein ligase activity"/>
    <property type="evidence" value="ECO:0007669"/>
    <property type="project" value="UniProtKB-EC"/>
</dbReference>
<dbReference type="GeneID" id="116193636"/>
<evidence type="ECO:0000256" key="4">
    <source>
        <dbReference type="ARBA" id="ARBA00022679"/>
    </source>
</evidence>
<dbReference type="PANTHER" id="PTHR45977">
    <property type="entry name" value="TARGET OF ERK KINASE MPK-1"/>
    <property type="match status" value="1"/>
</dbReference>
<dbReference type="GO" id="GO:0006511">
    <property type="term" value="P:ubiquitin-dependent protein catabolic process"/>
    <property type="evidence" value="ECO:0007669"/>
    <property type="project" value="TreeGrafter"/>
</dbReference>
<evidence type="ECO:0000256" key="12">
    <source>
        <dbReference type="PROSITE-ProRule" id="PRU00175"/>
    </source>
</evidence>
<dbReference type="GO" id="GO:0016020">
    <property type="term" value="C:membrane"/>
    <property type="evidence" value="ECO:0007669"/>
    <property type="project" value="UniProtKB-SubCell"/>
</dbReference>
<dbReference type="InterPro" id="IPR013083">
    <property type="entry name" value="Znf_RING/FYVE/PHD"/>
</dbReference>
<dbReference type="EC" id="2.3.2.27" evidence="3"/>
<accession>A0A218VUM0</accession>
<dbReference type="SMART" id="SM00184">
    <property type="entry name" value="RING"/>
    <property type="match status" value="1"/>
</dbReference>
<dbReference type="PROSITE" id="PS50089">
    <property type="entry name" value="ZF_RING_2"/>
    <property type="match status" value="1"/>
</dbReference>
<evidence type="ECO:0000256" key="1">
    <source>
        <dbReference type="ARBA" id="ARBA00000900"/>
    </source>
</evidence>
<evidence type="ECO:0000259" key="14">
    <source>
        <dbReference type="PROSITE" id="PS50089"/>
    </source>
</evidence>
<dbReference type="GO" id="GO:0008270">
    <property type="term" value="F:zinc ion binding"/>
    <property type="evidence" value="ECO:0007669"/>
    <property type="project" value="UniProtKB-KW"/>
</dbReference>
<dbReference type="GO" id="GO:0000325">
    <property type="term" value="C:plant-type vacuole"/>
    <property type="evidence" value="ECO:0007669"/>
    <property type="project" value="TreeGrafter"/>
</dbReference>
<sequence>MPPSSPPRPVASLADAVDTSPLLGHSVADHLLRSRRFLRRPVPPLQGTAARLLRRASGRQMSLRETSVQVRENAAEQLENRQSDWAYSKPVVVLDILWNLALVVAAFSIMILSADESPDVPLRLWIVGYMVQCLFHMGCVLVEYMRRRREMDYAGSERSGGWGSGDLSAYLNSGSVLGSEESDSEDYVTEQHHDDEQTSNTKHLESANTMFSFVWWIIGFYWVDAGGQDLGQESPHLYWLCITFLILDVVFVVVCVAVACLIGIAVCFCLPCIIAILYALTDQEGATREDIDRLAKYKFRRLGDYEKANGDIQSSFGGIMIECGTDTPTERALSHEDVECCICLCAYEDGSELRELPCRHHFHCGCIEKWLGINAVCPLCKFNILKPQNDSSSGVV</sequence>
<gene>
    <name evidence="18" type="primary">LOC116193636</name>
    <name evidence="15" type="ORF">CDL15_Pgr018766</name>
</gene>
<evidence type="ECO:0000256" key="13">
    <source>
        <dbReference type="SAM" id="Phobius"/>
    </source>
</evidence>
<comment type="subcellular location">
    <subcellularLocation>
        <location evidence="2">Membrane</location>
        <topology evidence="2">Multi-pass membrane protein</topology>
    </subcellularLocation>
</comment>
<evidence type="ECO:0000313" key="18">
    <source>
        <dbReference type="RefSeq" id="XP_031378241.1"/>
    </source>
</evidence>
<feature type="transmembrane region" description="Helical" evidence="13">
    <location>
        <begin position="237"/>
        <end position="270"/>
    </location>
</feature>
<evidence type="ECO:0000256" key="7">
    <source>
        <dbReference type="ARBA" id="ARBA00022771"/>
    </source>
</evidence>
<dbReference type="OrthoDB" id="8062037at2759"/>
<keyword evidence="8" id="KW-0833">Ubl conjugation pathway</keyword>
<evidence type="ECO:0000256" key="10">
    <source>
        <dbReference type="ARBA" id="ARBA00022989"/>
    </source>
</evidence>
<keyword evidence="6" id="KW-0479">Metal-binding</keyword>
<keyword evidence="11 13" id="KW-0472">Membrane</keyword>
<dbReference type="GO" id="GO:0016567">
    <property type="term" value="P:protein ubiquitination"/>
    <property type="evidence" value="ECO:0007669"/>
    <property type="project" value="TreeGrafter"/>
</dbReference>
<evidence type="ECO:0000256" key="3">
    <source>
        <dbReference type="ARBA" id="ARBA00012483"/>
    </source>
</evidence>
<keyword evidence="17" id="KW-1185">Reference proteome</keyword>
<keyword evidence="4" id="KW-0808">Transferase</keyword>
<evidence type="ECO:0000256" key="8">
    <source>
        <dbReference type="ARBA" id="ARBA00022786"/>
    </source>
</evidence>
<protein>
    <recommendedName>
        <fullName evidence="3">RING-type E3 ubiquitin transferase</fullName>
        <ecNumber evidence="3">2.3.2.27</ecNumber>
    </recommendedName>
</protein>
<comment type="catalytic activity">
    <reaction evidence="1">
        <text>S-ubiquitinyl-[E2 ubiquitin-conjugating enzyme]-L-cysteine + [acceptor protein]-L-lysine = [E2 ubiquitin-conjugating enzyme]-L-cysteine + N(6)-ubiquitinyl-[acceptor protein]-L-lysine.</text>
        <dbReference type="EC" id="2.3.2.27"/>
    </reaction>
</comment>
<evidence type="ECO:0000313" key="16">
    <source>
        <dbReference type="Proteomes" id="UP000197138"/>
    </source>
</evidence>
<dbReference type="EMBL" id="MTKT01005815">
    <property type="protein sequence ID" value="OWM64195.1"/>
    <property type="molecule type" value="Genomic_DNA"/>
</dbReference>
<reference evidence="18" key="4">
    <citation type="submission" date="2025-04" db="UniProtKB">
        <authorList>
            <consortium name="RefSeq"/>
        </authorList>
    </citation>
    <scope>IDENTIFICATION</scope>
    <source>
        <tissue evidence="18">Leaf</tissue>
    </source>
</reference>
<dbReference type="RefSeq" id="XP_031378241.1">
    <property type="nucleotide sequence ID" value="XM_031522381.1"/>
</dbReference>
<evidence type="ECO:0000256" key="5">
    <source>
        <dbReference type="ARBA" id="ARBA00022692"/>
    </source>
</evidence>
<evidence type="ECO:0000256" key="9">
    <source>
        <dbReference type="ARBA" id="ARBA00022833"/>
    </source>
</evidence>
<evidence type="ECO:0000256" key="2">
    <source>
        <dbReference type="ARBA" id="ARBA00004141"/>
    </source>
</evidence>
<proteinExistence type="predicted"/>
<organism evidence="15 16">
    <name type="scientific">Punica granatum</name>
    <name type="common">Pomegranate</name>
    <dbReference type="NCBI Taxonomy" id="22663"/>
    <lineage>
        <taxon>Eukaryota</taxon>
        <taxon>Viridiplantae</taxon>
        <taxon>Streptophyta</taxon>
        <taxon>Embryophyta</taxon>
        <taxon>Tracheophyta</taxon>
        <taxon>Spermatophyta</taxon>
        <taxon>Magnoliopsida</taxon>
        <taxon>eudicotyledons</taxon>
        <taxon>Gunneridae</taxon>
        <taxon>Pentapetalae</taxon>
        <taxon>rosids</taxon>
        <taxon>malvids</taxon>
        <taxon>Myrtales</taxon>
        <taxon>Lythraceae</taxon>
        <taxon>Punica</taxon>
    </lineage>
</organism>
<dbReference type="Pfam" id="PF13639">
    <property type="entry name" value="zf-RING_2"/>
    <property type="match status" value="1"/>
</dbReference>
<feature type="transmembrane region" description="Helical" evidence="13">
    <location>
        <begin position="124"/>
        <end position="142"/>
    </location>
</feature>
<dbReference type="Proteomes" id="UP000197138">
    <property type="component" value="Unassembled WGS sequence"/>
</dbReference>
<dbReference type="InterPro" id="IPR001841">
    <property type="entry name" value="Znf_RING"/>
</dbReference>